<sequence length="202" mass="22196">MLVRKNADEVLVTFARLSRLRGDRGVTGFVYANRDYARLRRLTWGMLSAVLVLFLVHLALLANWAPPAYGGTLANLPLPFLGLAEVIAIYAYIRIARLNTVRRVAFAPYGDPPVLARLSVVETFLIVVCPIAIFGLYQFHHLFLASMPEAFRQKSLITLCDTVLAATFVFGGCAYAFITSVIVINAAANLRHRPGPEAPPAP</sequence>
<organism evidence="2 3">
    <name type="scientific">Nitrospirillum iridis</name>
    <dbReference type="NCBI Taxonomy" id="765888"/>
    <lineage>
        <taxon>Bacteria</taxon>
        <taxon>Pseudomonadati</taxon>
        <taxon>Pseudomonadota</taxon>
        <taxon>Alphaproteobacteria</taxon>
        <taxon>Rhodospirillales</taxon>
        <taxon>Azospirillaceae</taxon>
        <taxon>Nitrospirillum</taxon>
    </lineage>
</organism>
<dbReference type="Proteomes" id="UP000539175">
    <property type="component" value="Unassembled WGS sequence"/>
</dbReference>
<feature type="transmembrane region" description="Helical" evidence="1">
    <location>
        <begin position="76"/>
        <end position="93"/>
    </location>
</feature>
<feature type="transmembrane region" description="Helical" evidence="1">
    <location>
        <begin position="156"/>
        <end position="184"/>
    </location>
</feature>
<dbReference type="AlphaFoldDB" id="A0A7X0ED37"/>
<accession>A0A7X0ED37</accession>
<keyword evidence="1" id="KW-1133">Transmembrane helix</keyword>
<gene>
    <name evidence="2" type="ORF">FHS74_002962</name>
</gene>
<evidence type="ECO:0000313" key="2">
    <source>
        <dbReference type="EMBL" id="MBB6252402.1"/>
    </source>
</evidence>
<protein>
    <submittedName>
        <fullName evidence="2">Uncharacterized protein</fullName>
    </submittedName>
</protein>
<feature type="transmembrane region" description="Helical" evidence="1">
    <location>
        <begin position="114"/>
        <end position="136"/>
    </location>
</feature>
<evidence type="ECO:0000313" key="3">
    <source>
        <dbReference type="Proteomes" id="UP000539175"/>
    </source>
</evidence>
<dbReference type="RefSeq" id="WP_184801736.1">
    <property type="nucleotide sequence ID" value="NZ_JACIIZ010000007.1"/>
</dbReference>
<keyword evidence="3" id="KW-1185">Reference proteome</keyword>
<reference evidence="2 3" key="1">
    <citation type="submission" date="2020-08" db="EMBL/GenBank/DDBJ databases">
        <title>Genomic Encyclopedia of Type Strains, Phase IV (KMG-IV): sequencing the most valuable type-strain genomes for metagenomic binning, comparative biology and taxonomic classification.</title>
        <authorList>
            <person name="Goeker M."/>
        </authorList>
    </citation>
    <scope>NUCLEOTIDE SEQUENCE [LARGE SCALE GENOMIC DNA]</scope>
    <source>
        <strain evidence="2 3">DSM 22198</strain>
    </source>
</reference>
<dbReference type="EMBL" id="JACIIZ010000007">
    <property type="protein sequence ID" value="MBB6252402.1"/>
    <property type="molecule type" value="Genomic_DNA"/>
</dbReference>
<evidence type="ECO:0000256" key="1">
    <source>
        <dbReference type="SAM" id="Phobius"/>
    </source>
</evidence>
<feature type="transmembrane region" description="Helical" evidence="1">
    <location>
        <begin position="42"/>
        <end position="64"/>
    </location>
</feature>
<keyword evidence="1" id="KW-0812">Transmembrane</keyword>
<comment type="caution">
    <text evidence="2">The sequence shown here is derived from an EMBL/GenBank/DDBJ whole genome shotgun (WGS) entry which is preliminary data.</text>
</comment>
<name>A0A7X0ED37_9PROT</name>
<proteinExistence type="predicted"/>
<keyword evidence="1" id="KW-0472">Membrane</keyword>